<dbReference type="EMBL" id="JACHXH010000039">
    <property type="protein sequence ID" value="MBB3138837.1"/>
    <property type="molecule type" value="Genomic_DNA"/>
</dbReference>
<reference evidence="1 2" key="1">
    <citation type="submission" date="2020-08" db="EMBL/GenBank/DDBJ databases">
        <title>Genomic Encyclopedia of Type Strains, Phase III (KMG-III): the genomes of soil and plant-associated and newly described type strains.</title>
        <authorList>
            <person name="Whitman W."/>
        </authorList>
    </citation>
    <scope>NUCLEOTIDE SEQUENCE [LARGE SCALE GENOMIC DNA]</scope>
    <source>
        <strain evidence="1 2">CECT 4113</strain>
    </source>
</reference>
<gene>
    <name evidence="1" type="ORF">FHS26_006616</name>
</gene>
<dbReference type="AlphaFoldDB" id="A0A7W5BTG5"/>
<keyword evidence="2" id="KW-1185">Reference proteome</keyword>
<name>A0A7W5BTG5_9HYPH</name>
<proteinExistence type="predicted"/>
<comment type="caution">
    <text evidence="1">The sequence shown here is derived from an EMBL/GenBank/DDBJ whole genome shotgun (WGS) entry which is preliminary data.</text>
</comment>
<dbReference type="RefSeq" id="WP_245438352.1">
    <property type="nucleotide sequence ID" value="NZ_JACHXH010000039.1"/>
</dbReference>
<dbReference type="Proteomes" id="UP000518315">
    <property type="component" value="Unassembled WGS sequence"/>
</dbReference>
<evidence type="ECO:0000313" key="1">
    <source>
        <dbReference type="EMBL" id="MBB3138837.1"/>
    </source>
</evidence>
<organism evidence="1 2">
    <name type="scientific">Rhizobium pisi</name>
    <dbReference type="NCBI Taxonomy" id="574561"/>
    <lineage>
        <taxon>Bacteria</taxon>
        <taxon>Pseudomonadati</taxon>
        <taxon>Pseudomonadota</taxon>
        <taxon>Alphaproteobacteria</taxon>
        <taxon>Hyphomicrobiales</taxon>
        <taxon>Rhizobiaceae</taxon>
        <taxon>Rhizobium/Agrobacterium group</taxon>
        <taxon>Rhizobium</taxon>
    </lineage>
</organism>
<sequence>MKKTPTEKIIPAAPRVAATAARKARTGDVTVKARISAVMEAAEHSGLLGEKSKRIGGRISSALVEQAKKHTGIETDTDLIEFALASVALEDKFAETFRKTRGTVDPALKLGF</sequence>
<evidence type="ECO:0000313" key="2">
    <source>
        <dbReference type="Proteomes" id="UP000518315"/>
    </source>
</evidence>
<protein>
    <submittedName>
        <fullName evidence="1">Outer membrane protein W</fullName>
    </submittedName>
</protein>
<accession>A0A7W5BTG5</accession>